<dbReference type="Pfam" id="PF08241">
    <property type="entry name" value="Methyltransf_11"/>
    <property type="match status" value="1"/>
</dbReference>
<protein>
    <submittedName>
        <fullName evidence="2">Methyltransferase domain protein</fullName>
    </submittedName>
</protein>
<dbReference type="GO" id="GO:0032259">
    <property type="term" value="P:methylation"/>
    <property type="evidence" value="ECO:0007669"/>
    <property type="project" value="UniProtKB-KW"/>
</dbReference>
<evidence type="ECO:0000259" key="1">
    <source>
        <dbReference type="Pfam" id="PF08241"/>
    </source>
</evidence>
<dbReference type="EMBL" id="BMAT01004542">
    <property type="protein sequence ID" value="GFR75380.1"/>
    <property type="molecule type" value="Genomic_DNA"/>
</dbReference>
<proteinExistence type="predicted"/>
<name>A0AAV4FT33_9GAST</name>
<comment type="caution">
    <text evidence="2">The sequence shown here is derived from an EMBL/GenBank/DDBJ whole genome shotgun (WGS) entry which is preliminary data.</text>
</comment>
<evidence type="ECO:0000313" key="3">
    <source>
        <dbReference type="Proteomes" id="UP000762676"/>
    </source>
</evidence>
<accession>A0AAV4FT33</accession>
<sequence>MLHIAPAQPFYKHFGALENVDYITADLESPLADFKVDLTKLPFDDYSFDIIFCNHVLEHIEDDKTAMKELFRVMKKGGWGIFQVPLDHSIETTFEDSSIISQKDRATHFGQYDHVRVYAMDYFDRLRGVGFGVNPIKCADMFTAKSIEQYALDPDEILTVCHKK</sequence>
<reference evidence="2 3" key="1">
    <citation type="journal article" date="2021" name="Elife">
        <title>Chloroplast acquisition without the gene transfer in kleptoplastic sea slugs, Plakobranchus ocellatus.</title>
        <authorList>
            <person name="Maeda T."/>
            <person name="Takahashi S."/>
            <person name="Yoshida T."/>
            <person name="Shimamura S."/>
            <person name="Takaki Y."/>
            <person name="Nagai Y."/>
            <person name="Toyoda A."/>
            <person name="Suzuki Y."/>
            <person name="Arimoto A."/>
            <person name="Ishii H."/>
            <person name="Satoh N."/>
            <person name="Nishiyama T."/>
            <person name="Hasebe M."/>
            <person name="Maruyama T."/>
            <person name="Minagawa J."/>
            <person name="Obokata J."/>
            <person name="Shigenobu S."/>
        </authorList>
    </citation>
    <scope>NUCLEOTIDE SEQUENCE [LARGE SCALE GENOMIC DNA]</scope>
</reference>
<dbReference type="AlphaFoldDB" id="A0AAV4FT33"/>
<gene>
    <name evidence="2" type="ORF">ElyMa_002186900</name>
</gene>
<evidence type="ECO:0000313" key="2">
    <source>
        <dbReference type="EMBL" id="GFR75380.1"/>
    </source>
</evidence>
<organism evidence="2 3">
    <name type="scientific">Elysia marginata</name>
    <dbReference type="NCBI Taxonomy" id="1093978"/>
    <lineage>
        <taxon>Eukaryota</taxon>
        <taxon>Metazoa</taxon>
        <taxon>Spiralia</taxon>
        <taxon>Lophotrochozoa</taxon>
        <taxon>Mollusca</taxon>
        <taxon>Gastropoda</taxon>
        <taxon>Heterobranchia</taxon>
        <taxon>Euthyneura</taxon>
        <taxon>Panpulmonata</taxon>
        <taxon>Sacoglossa</taxon>
        <taxon>Placobranchoidea</taxon>
        <taxon>Plakobranchidae</taxon>
        <taxon>Elysia</taxon>
    </lineage>
</organism>
<dbReference type="SUPFAM" id="SSF53335">
    <property type="entry name" value="S-adenosyl-L-methionine-dependent methyltransferases"/>
    <property type="match status" value="1"/>
</dbReference>
<dbReference type="InterPro" id="IPR029063">
    <property type="entry name" value="SAM-dependent_MTases_sf"/>
</dbReference>
<keyword evidence="2" id="KW-0489">Methyltransferase</keyword>
<feature type="domain" description="Methyltransferase type 11" evidence="1">
    <location>
        <begin position="35"/>
        <end position="81"/>
    </location>
</feature>
<dbReference type="InterPro" id="IPR013216">
    <property type="entry name" value="Methyltransf_11"/>
</dbReference>
<dbReference type="GO" id="GO:0008757">
    <property type="term" value="F:S-adenosylmethionine-dependent methyltransferase activity"/>
    <property type="evidence" value="ECO:0007669"/>
    <property type="project" value="InterPro"/>
</dbReference>
<dbReference type="Proteomes" id="UP000762676">
    <property type="component" value="Unassembled WGS sequence"/>
</dbReference>
<keyword evidence="3" id="KW-1185">Reference proteome</keyword>
<dbReference type="Gene3D" id="3.40.50.150">
    <property type="entry name" value="Vaccinia Virus protein VP39"/>
    <property type="match status" value="1"/>
</dbReference>
<dbReference type="CDD" id="cd02440">
    <property type="entry name" value="AdoMet_MTases"/>
    <property type="match status" value="1"/>
</dbReference>
<keyword evidence="2" id="KW-0808">Transferase</keyword>